<keyword evidence="2" id="KW-1185">Reference proteome</keyword>
<dbReference type="RefSeq" id="WP_121122907.1">
    <property type="nucleotide sequence ID" value="NZ_RBWS01000006.1"/>
</dbReference>
<gene>
    <name evidence="1" type="ORF">D7322_07695</name>
</gene>
<organism evidence="1 2">
    <name type="scientific">Sphingobacterium puteale</name>
    <dbReference type="NCBI Taxonomy" id="2420510"/>
    <lineage>
        <taxon>Bacteria</taxon>
        <taxon>Pseudomonadati</taxon>
        <taxon>Bacteroidota</taxon>
        <taxon>Sphingobacteriia</taxon>
        <taxon>Sphingobacteriales</taxon>
        <taxon>Sphingobacteriaceae</taxon>
        <taxon>Sphingobacterium</taxon>
    </lineage>
</organism>
<proteinExistence type="predicted"/>
<sequence length="95" mass="10594">MAKAYLQVTLKINNSDKGAVSGIYEKFRDSFIDQIKGATSIELLIGDGYIQLLHIFDTAEDAQAFLSTELYNNNILFALKSLMVDTPRVSIYSVL</sequence>
<dbReference type="OrthoDB" id="1163038at2"/>
<name>A0A420W073_9SPHI</name>
<evidence type="ECO:0000313" key="2">
    <source>
        <dbReference type="Proteomes" id="UP000282423"/>
    </source>
</evidence>
<evidence type="ECO:0008006" key="3">
    <source>
        <dbReference type="Google" id="ProtNLM"/>
    </source>
</evidence>
<dbReference type="AlphaFoldDB" id="A0A420W073"/>
<dbReference type="Proteomes" id="UP000282423">
    <property type="component" value="Unassembled WGS sequence"/>
</dbReference>
<reference evidence="1 2" key="1">
    <citation type="submission" date="2018-10" db="EMBL/GenBank/DDBJ databases">
        <title>Sphingobacterium sp. M05W1-28.</title>
        <authorList>
            <person name="Cai H."/>
        </authorList>
    </citation>
    <scope>NUCLEOTIDE SEQUENCE [LARGE SCALE GENOMIC DNA]</scope>
    <source>
        <strain evidence="1 2">M05W1-28</strain>
    </source>
</reference>
<evidence type="ECO:0000313" key="1">
    <source>
        <dbReference type="EMBL" id="RKO71984.1"/>
    </source>
</evidence>
<protein>
    <recommendedName>
        <fullName evidence="3">ABM domain-containing protein</fullName>
    </recommendedName>
</protein>
<dbReference type="EMBL" id="RBWS01000006">
    <property type="protein sequence ID" value="RKO71984.1"/>
    <property type="molecule type" value="Genomic_DNA"/>
</dbReference>
<accession>A0A420W073</accession>
<comment type="caution">
    <text evidence="1">The sequence shown here is derived from an EMBL/GenBank/DDBJ whole genome shotgun (WGS) entry which is preliminary data.</text>
</comment>